<gene>
    <name evidence="2" type="ORF">PCOR1329_LOCUS43559</name>
</gene>
<feature type="region of interest" description="Disordered" evidence="1">
    <location>
        <begin position="48"/>
        <end position="79"/>
    </location>
</feature>
<dbReference type="Proteomes" id="UP001189429">
    <property type="component" value="Unassembled WGS sequence"/>
</dbReference>
<feature type="compositionally biased region" description="Acidic residues" evidence="1">
    <location>
        <begin position="53"/>
        <end position="62"/>
    </location>
</feature>
<dbReference type="PANTHER" id="PTHR36766:SF55">
    <property type="entry name" value="OS11G0492900 PROTEIN"/>
    <property type="match status" value="1"/>
</dbReference>
<evidence type="ECO:0000313" key="3">
    <source>
        <dbReference type="Proteomes" id="UP001189429"/>
    </source>
</evidence>
<proteinExistence type="predicted"/>
<reference evidence="2" key="1">
    <citation type="submission" date="2023-10" db="EMBL/GenBank/DDBJ databases">
        <authorList>
            <person name="Chen Y."/>
            <person name="Shah S."/>
            <person name="Dougan E. K."/>
            <person name="Thang M."/>
            <person name="Chan C."/>
        </authorList>
    </citation>
    <scope>NUCLEOTIDE SEQUENCE [LARGE SCALE GENOMIC DNA]</scope>
</reference>
<dbReference type="InterPro" id="IPR032675">
    <property type="entry name" value="LRR_dom_sf"/>
</dbReference>
<dbReference type="EMBL" id="CAUYUJ010015234">
    <property type="protein sequence ID" value="CAK0851402.1"/>
    <property type="molecule type" value="Genomic_DNA"/>
</dbReference>
<evidence type="ECO:0000313" key="2">
    <source>
        <dbReference type="EMBL" id="CAK0851402.1"/>
    </source>
</evidence>
<dbReference type="Gene3D" id="3.80.10.10">
    <property type="entry name" value="Ribonuclease Inhibitor"/>
    <property type="match status" value="1"/>
</dbReference>
<comment type="caution">
    <text evidence="2">The sequence shown here is derived from an EMBL/GenBank/DDBJ whole genome shotgun (WGS) entry which is preliminary data.</text>
</comment>
<accession>A0ABN9TYI8</accession>
<protein>
    <submittedName>
        <fullName evidence="2">Uncharacterized protein</fullName>
    </submittedName>
</protein>
<evidence type="ECO:0000256" key="1">
    <source>
        <dbReference type="SAM" id="MobiDB-lite"/>
    </source>
</evidence>
<organism evidence="2 3">
    <name type="scientific">Prorocentrum cordatum</name>
    <dbReference type="NCBI Taxonomy" id="2364126"/>
    <lineage>
        <taxon>Eukaryota</taxon>
        <taxon>Sar</taxon>
        <taxon>Alveolata</taxon>
        <taxon>Dinophyceae</taxon>
        <taxon>Prorocentrales</taxon>
        <taxon>Prorocentraceae</taxon>
        <taxon>Prorocentrum</taxon>
    </lineage>
</organism>
<sequence>MNSQFGCRKTPMQGRLILMPAEFGYPWWRILPVPVLGGDRRRRCQKDFVNESQAEETAEDGERDGYASPADAASPDRKSGACAERCEAQSGGSLPLQVELSIQEEGGLHWLARRLGDMASLQILTIESCDDLEMLPERLADLRSLQQLTVWDCDRLRSLPERLGDLASLQDLKICECGQLQHLPERLGDLASLQRLLIESCDCLALLPERLGELTSLQQLTSVMWQPKVAA</sequence>
<dbReference type="PANTHER" id="PTHR36766">
    <property type="entry name" value="PLANT BROAD-SPECTRUM MILDEW RESISTANCE PROTEIN RPW8"/>
    <property type="match status" value="1"/>
</dbReference>
<keyword evidence="3" id="KW-1185">Reference proteome</keyword>
<name>A0ABN9TYI8_9DINO</name>
<dbReference type="SUPFAM" id="SSF52058">
    <property type="entry name" value="L domain-like"/>
    <property type="match status" value="1"/>
</dbReference>